<organism evidence="1 2">
    <name type="scientific">Trifolium subterraneum</name>
    <name type="common">Subterranean clover</name>
    <dbReference type="NCBI Taxonomy" id="3900"/>
    <lineage>
        <taxon>Eukaryota</taxon>
        <taxon>Viridiplantae</taxon>
        <taxon>Streptophyta</taxon>
        <taxon>Embryophyta</taxon>
        <taxon>Tracheophyta</taxon>
        <taxon>Spermatophyta</taxon>
        <taxon>Magnoliopsida</taxon>
        <taxon>eudicotyledons</taxon>
        <taxon>Gunneridae</taxon>
        <taxon>Pentapetalae</taxon>
        <taxon>rosids</taxon>
        <taxon>fabids</taxon>
        <taxon>Fabales</taxon>
        <taxon>Fabaceae</taxon>
        <taxon>Papilionoideae</taxon>
        <taxon>50 kb inversion clade</taxon>
        <taxon>NPAAA clade</taxon>
        <taxon>Hologalegina</taxon>
        <taxon>IRL clade</taxon>
        <taxon>Trifolieae</taxon>
        <taxon>Trifolium</taxon>
    </lineage>
</organism>
<sequence length="137" mass="15107">MTNQMTHTSDQFGGCNKFNNTCKSISIPIGSDNSLLSKFSHLPFLKILPPCQPPPIKRPPPPHASLVFASSLLHNAILASLLSRQVCGLVPRLKAGTVFNCHIYVGIVAAHTLPVLYGRYEDDDFVYKVLDRCKITM</sequence>
<proteinExistence type="predicted"/>
<accession>A0A2Z6PAL5</accession>
<evidence type="ECO:0000313" key="2">
    <source>
        <dbReference type="Proteomes" id="UP000242715"/>
    </source>
</evidence>
<name>A0A2Z6PAL5_TRISU</name>
<dbReference type="EMBL" id="DF973855">
    <property type="protein sequence ID" value="GAU41279.1"/>
    <property type="molecule type" value="Genomic_DNA"/>
</dbReference>
<dbReference type="Proteomes" id="UP000242715">
    <property type="component" value="Unassembled WGS sequence"/>
</dbReference>
<dbReference type="OrthoDB" id="567788at2759"/>
<keyword evidence="2" id="KW-1185">Reference proteome</keyword>
<gene>
    <name evidence="1" type="ORF">TSUD_349190</name>
</gene>
<protein>
    <submittedName>
        <fullName evidence="1">Uncharacterized protein</fullName>
    </submittedName>
</protein>
<reference evidence="2" key="1">
    <citation type="journal article" date="2017" name="Front. Plant Sci.">
        <title>Climate Clever Clovers: New Paradigm to Reduce the Environmental Footprint of Ruminants by Breeding Low Methanogenic Forages Utilizing Haplotype Variation.</title>
        <authorList>
            <person name="Kaur P."/>
            <person name="Appels R."/>
            <person name="Bayer P.E."/>
            <person name="Keeble-Gagnere G."/>
            <person name="Wang J."/>
            <person name="Hirakawa H."/>
            <person name="Shirasawa K."/>
            <person name="Vercoe P."/>
            <person name="Stefanova K."/>
            <person name="Durmic Z."/>
            <person name="Nichols P."/>
            <person name="Revell C."/>
            <person name="Isobe S.N."/>
            <person name="Edwards D."/>
            <person name="Erskine W."/>
        </authorList>
    </citation>
    <scope>NUCLEOTIDE SEQUENCE [LARGE SCALE GENOMIC DNA]</scope>
    <source>
        <strain evidence="2">cv. Daliak</strain>
    </source>
</reference>
<evidence type="ECO:0000313" key="1">
    <source>
        <dbReference type="EMBL" id="GAU41279.1"/>
    </source>
</evidence>
<dbReference type="AlphaFoldDB" id="A0A2Z6PAL5"/>